<organism evidence="3 4">
    <name type="scientific">Zhihengliuella flava</name>
    <dbReference type="NCBI Taxonomy" id="1285193"/>
    <lineage>
        <taxon>Bacteria</taxon>
        <taxon>Bacillati</taxon>
        <taxon>Actinomycetota</taxon>
        <taxon>Actinomycetes</taxon>
        <taxon>Micrococcales</taxon>
        <taxon>Micrococcaceae</taxon>
        <taxon>Zhihengliuella</taxon>
    </lineage>
</organism>
<name>A0A931GFX0_9MICC</name>
<dbReference type="PRINTS" id="PR01483">
    <property type="entry name" value="FASYNTHASE"/>
</dbReference>
<feature type="domain" description="MaoC-like" evidence="2">
    <location>
        <begin position="144"/>
        <end position="222"/>
    </location>
</feature>
<dbReference type="GO" id="GO:0005835">
    <property type="term" value="C:fatty acid synthase complex"/>
    <property type="evidence" value="ECO:0007669"/>
    <property type="project" value="InterPro"/>
</dbReference>
<gene>
    <name evidence="3" type="ORF">IW252_002555</name>
</gene>
<comment type="similarity">
    <text evidence="1">Belongs to the enoyl-CoA hydratase/isomerase family.</text>
</comment>
<dbReference type="Gene3D" id="3.10.129.10">
    <property type="entry name" value="Hotdog Thioesterase"/>
    <property type="match status" value="1"/>
</dbReference>
<dbReference type="GO" id="GO:0006633">
    <property type="term" value="P:fatty acid biosynthetic process"/>
    <property type="evidence" value="ECO:0007669"/>
    <property type="project" value="InterPro"/>
</dbReference>
<dbReference type="PANTHER" id="PTHR43841:SF1">
    <property type="entry name" value="3-HYDROXYACYL-THIOESTER DEHYDRATASE X"/>
    <property type="match status" value="1"/>
</dbReference>
<dbReference type="Pfam" id="PF01575">
    <property type="entry name" value="MaoC_dehydratas"/>
    <property type="match status" value="1"/>
</dbReference>
<reference evidence="3" key="1">
    <citation type="submission" date="2020-11" db="EMBL/GenBank/DDBJ databases">
        <title>Sequencing the genomes of 1000 actinobacteria strains.</title>
        <authorList>
            <person name="Klenk H.-P."/>
        </authorList>
    </citation>
    <scope>NUCLEOTIDE SEQUENCE</scope>
    <source>
        <strain evidence="3">DSM 26152</strain>
    </source>
</reference>
<dbReference type="InterPro" id="IPR003965">
    <property type="entry name" value="Fatty_acid_synthase"/>
</dbReference>
<accession>A0A931GFX0</accession>
<dbReference type="RefSeq" id="WP_331271542.1">
    <property type="nucleotide sequence ID" value="NZ_JADOTZ010000001.1"/>
</dbReference>
<dbReference type="EMBL" id="JADOTZ010000001">
    <property type="protein sequence ID" value="MBG6085788.1"/>
    <property type="molecule type" value="Genomic_DNA"/>
</dbReference>
<dbReference type="GO" id="GO:0004312">
    <property type="term" value="F:fatty acid synthase activity"/>
    <property type="evidence" value="ECO:0007669"/>
    <property type="project" value="InterPro"/>
</dbReference>
<comment type="caution">
    <text evidence="3">The sequence shown here is derived from an EMBL/GenBank/DDBJ whole genome shotgun (WGS) entry which is preliminary data.</text>
</comment>
<dbReference type="PANTHER" id="PTHR43841">
    <property type="entry name" value="3-HYDROXYACYL-THIOESTER DEHYDRATASE HTDX-RELATED"/>
    <property type="match status" value="1"/>
</dbReference>
<dbReference type="InterPro" id="IPR002539">
    <property type="entry name" value="MaoC-like_dom"/>
</dbReference>
<dbReference type="AlphaFoldDB" id="A0A931GFX0"/>
<proteinExistence type="inferred from homology"/>
<dbReference type="Proteomes" id="UP000625033">
    <property type="component" value="Unassembled WGS sequence"/>
</dbReference>
<evidence type="ECO:0000256" key="1">
    <source>
        <dbReference type="ARBA" id="ARBA00005254"/>
    </source>
</evidence>
<protein>
    <submittedName>
        <fullName evidence="3">Acyl dehydratase</fullName>
    </submittedName>
</protein>
<evidence type="ECO:0000259" key="2">
    <source>
        <dbReference type="Pfam" id="PF01575"/>
    </source>
</evidence>
<evidence type="ECO:0000313" key="4">
    <source>
        <dbReference type="Proteomes" id="UP000625033"/>
    </source>
</evidence>
<dbReference type="SUPFAM" id="SSF54637">
    <property type="entry name" value="Thioesterase/thiol ester dehydrase-isomerase"/>
    <property type="match status" value="2"/>
</dbReference>
<evidence type="ECO:0000313" key="3">
    <source>
        <dbReference type="EMBL" id="MBG6085788.1"/>
    </source>
</evidence>
<sequence length="254" mass="27781">MDVDRDQLTRYQRLMGDTVRDELPSVFVHGLAFPVAMSVMVRADFPLPLLGMVHLRNHVEHRRVIDPAESLSITAWAEGLDAHYAGLTVDVVAEVSAGDEVVWRGVSTYLAKGHQLDGVVRPDRPERPDWQPPAKTGLWRLGTDTGRQYARVLGDWNPIHLTAASAKMLGLKRHIVHGMYAAGRALTVAVPRVVSDGGGYDWDIDFVAPVFLPGTVQFSAATASPEASTGDTVEFAGWKRGADRPHFVGSVTPR</sequence>
<keyword evidence="4" id="KW-1185">Reference proteome</keyword>
<dbReference type="InterPro" id="IPR029069">
    <property type="entry name" value="HotDog_dom_sf"/>
</dbReference>